<dbReference type="EMBL" id="KZ994675">
    <property type="protein sequence ID" value="RKO92355.1"/>
    <property type="molecule type" value="Genomic_DNA"/>
</dbReference>
<sequence length="624" mass="67673">MPVPSSTVGTEWPQQPKLLVKYPDGHITEKISQEGSCLAVHTHHSTDRMDGDHSEVEPLAWTGSSTQFYGGGESCRSSATRVSGQHLLEDISEICTAASPGIRKSLHRLSILYPDRTFVIMVTKGVLQQRPLGAQQGDGKPGHQVAGPWLHRRLFSGLLQGIVHHWTSEEAKASKVAEDVNCAKAVNIAEEAEQAEVAKSAQRAKLAEATKAKIMVDSDGTAYSPTRKDTEKEPATSKDIKNTPPALDQLKTMQLELEHFESEEELPVDVQTDMVMDSTCIIKVNSSADGNSERLHDMGDNHGRNKIVFVLEEAMPGLKPAVTTNKATPNNKYGLMLGPALFTWSWRQIFDLAITPMLDTRAIDAEMILVILMYNDILELRSTYVCSNLQAAWLEAVNAGACQAFECKLKPRLRTRTQDHLALGVEASTVKPGRVCSLSAPEASVSESAQKESGTTASVSKQLGASKPLTAAAAASSRALASKRFVVLATSGTCNVAPKPSWDFLQVYLQAFLSGQGTIQSSKLPKLPLASPTQTVRESPRALRGQAGCEHPTTGSKKPRVPVLDKAPDLESQGIKEGLEDKDSRPLFLTSNRDKASLVEDGKKEEDKEEEQSDSTSSGVVRSF</sequence>
<feature type="region of interest" description="Disordered" evidence="1">
    <location>
        <begin position="522"/>
        <end position="624"/>
    </location>
</feature>
<proteinExistence type="predicted"/>
<gene>
    <name evidence="2" type="ORF">BDK51DRAFT_48143</name>
</gene>
<evidence type="ECO:0000313" key="3">
    <source>
        <dbReference type="Proteomes" id="UP000269721"/>
    </source>
</evidence>
<evidence type="ECO:0000256" key="1">
    <source>
        <dbReference type="SAM" id="MobiDB-lite"/>
    </source>
</evidence>
<evidence type="ECO:0000313" key="2">
    <source>
        <dbReference type="EMBL" id="RKO92355.1"/>
    </source>
</evidence>
<feature type="compositionally biased region" description="Basic and acidic residues" evidence="1">
    <location>
        <begin position="226"/>
        <end position="241"/>
    </location>
</feature>
<organism evidence="2 3">
    <name type="scientific">Blyttiomyces helicus</name>
    <dbReference type="NCBI Taxonomy" id="388810"/>
    <lineage>
        <taxon>Eukaryota</taxon>
        <taxon>Fungi</taxon>
        <taxon>Fungi incertae sedis</taxon>
        <taxon>Chytridiomycota</taxon>
        <taxon>Chytridiomycota incertae sedis</taxon>
        <taxon>Chytridiomycetes</taxon>
        <taxon>Chytridiomycetes incertae sedis</taxon>
        <taxon>Blyttiomyces</taxon>
    </lineage>
</organism>
<dbReference type="Proteomes" id="UP000269721">
    <property type="component" value="Unassembled WGS sequence"/>
</dbReference>
<keyword evidence="3" id="KW-1185">Reference proteome</keyword>
<name>A0A4P9WJV4_9FUNG</name>
<dbReference type="AlphaFoldDB" id="A0A4P9WJV4"/>
<feature type="compositionally biased region" description="Basic and acidic residues" evidence="1">
    <location>
        <begin position="592"/>
        <end position="606"/>
    </location>
</feature>
<feature type="region of interest" description="Disordered" evidence="1">
    <location>
        <begin position="218"/>
        <end position="244"/>
    </location>
</feature>
<accession>A0A4P9WJV4</accession>
<reference evidence="3" key="1">
    <citation type="journal article" date="2018" name="Nat. Microbiol.">
        <title>Leveraging single-cell genomics to expand the fungal tree of life.</title>
        <authorList>
            <person name="Ahrendt S.R."/>
            <person name="Quandt C.A."/>
            <person name="Ciobanu D."/>
            <person name="Clum A."/>
            <person name="Salamov A."/>
            <person name="Andreopoulos B."/>
            <person name="Cheng J.F."/>
            <person name="Woyke T."/>
            <person name="Pelin A."/>
            <person name="Henrissat B."/>
            <person name="Reynolds N.K."/>
            <person name="Benny G.L."/>
            <person name="Smith M.E."/>
            <person name="James T.Y."/>
            <person name="Grigoriev I.V."/>
        </authorList>
    </citation>
    <scope>NUCLEOTIDE SEQUENCE [LARGE SCALE GENOMIC DNA]</scope>
</reference>
<protein>
    <submittedName>
        <fullName evidence="2">Uncharacterized protein</fullName>
    </submittedName>
</protein>